<sequence length="58" mass="5827">MLTGSKASIYSDAGSTIIMDGHTNTGLVISGFNGAPAGNSDGIVLDGIKDGDVLNRCK</sequence>
<name>F1YUM9_9PROT</name>
<dbReference type="EMBL" id="AEUP01000029">
    <property type="protein sequence ID" value="EGE47436.1"/>
    <property type="molecule type" value="Genomic_DNA"/>
</dbReference>
<dbReference type="Proteomes" id="UP000018454">
    <property type="component" value="Unassembled WGS sequence"/>
</dbReference>
<comment type="caution">
    <text evidence="1">The sequence shown here is derived from an EMBL/GenBank/DDBJ whole genome shotgun (WGS) entry which is preliminary data.</text>
</comment>
<organism evidence="1 2">
    <name type="scientific">Acetobacter pomorum DM001</name>
    <dbReference type="NCBI Taxonomy" id="945681"/>
    <lineage>
        <taxon>Bacteria</taxon>
        <taxon>Pseudomonadati</taxon>
        <taxon>Pseudomonadota</taxon>
        <taxon>Alphaproteobacteria</taxon>
        <taxon>Acetobacterales</taxon>
        <taxon>Acetobacteraceae</taxon>
        <taxon>Acetobacter</taxon>
    </lineage>
</organism>
<reference evidence="1 2" key="1">
    <citation type="journal article" date="2011" name="Science">
        <title>Drosophila microbiome modulates host developmental and metabolic homeostasis via insulin signaling.</title>
        <authorList>
            <person name="Shin S.C."/>
            <person name="Kim S.H."/>
            <person name="You H."/>
            <person name="Kim B."/>
            <person name="Kim A.C."/>
            <person name="Lee K.A."/>
            <person name="Yoon J.H."/>
            <person name="Ryu J.H."/>
            <person name="Lee W.J."/>
        </authorList>
    </citation>
    <scope>NUCLEOTIDE SEQUENCE [LARGE SCALE GENOMIC DNA]</scope>
    <source>
        <strain evidence="1 2">DM001</strain>
    </source>
</reference>
<evidence type="ECO:0000313" key="2">
    <source>
        <dbReference type="Proteomes" id="UP000018454"/>
    </source>
</evidence>
<protein>
    <submittedName>
        <fullName evidence="1">Uncharacterized protein</fullName>
    </submittedName>
</protein>
<gene>
    <name evidence="1" type="ORF">APO_1653</name>
</gene>
<accession>F1YUM9</accession>
<dbReference type="RefSeq" id="WP_006116725.1">
    <property type="nucleotide sequence ID" value="NZ_AEUP01000029.1"/>
</dbReference>
<dbReference type="AlphaFoldDB" id="F1YUM9"/>
<evidence type="ECO:0000313" key="1">
    <source>
        <dbReference type="EMBL" id="EGE47436.1"/>
    </source>
</evidence>
<proteinExistence type="predicted"/>